<proteinExistence type="predicted"/>
<evidence type="ECO:0000313" key="2">
    <source>
        <dbReference type="EMBL" id="MPC97651.1"/>
    </source>
</evidence>
<name>A0A5B7JHV9_PORTR</name>
<gene>
    <name evidence="2" type="ORF">E2C01_092975</name>
</gene>
<accession>A0A5B7JHV9</accession>
<feature type="region of interest" description="Disordered" evidence="1">
    <location>
        <begin position="1"/>
        <end position="22"/>
    </location>
</feature>
<dbReference type="EMBL" id="VSRR010110853">
    <property type="protein sequence ID" value="MPC97651.1"/>
    <property type="molecule type" value="Genomic_DNA"/>
</dbReference>
<sequence>MRSKAPGGDSCGRAISDRWPHQGQNVQFGPLCTAETTDSLSGPRTQLVSYYRKDRESYESRVRECAAGCPLQSLR</sequence>
<evidence type="ECO:0000256" key="1">
    <source>
        <dbReference type="SAM" id="MobiDB-lite"/>
    </source>
</evidence>
<evidence type="ECO:0000313" key="3">
    <source>
        <dbReference type="Proteomes" id="UP000324222"/>
    </source>
</evidence>
<protein>
    <submittedName>
        <fullName evidence="2">Uncharacterized protein</fullName>
    </submittedName>
</protein>
<dbReference type="Proteomes" id="UP000324222">
    <property type="component" value="Unassembled WGS sequence"/>
</dbReference>
<dbReference type="AlphaFoldDB" id="A0A5B7JHV9"/>
<organism evidence="2 3">
    <name type="scientific">Portunus trituberculatus</name>
    <name type="common">Swimming crab</name>
    <name type="synonym">Neptunus trituberculatus</name>
    <dbReference type="NCBI Taxonomy" id="210409"/>
    <lineage>
        <taxon>Eukaryota</taxon>
        <taxon>Metazoa</taxon>
        <taxon>Ecdysozoa</taxon>
        <taxon>Arthropoda</taxon>
        <taxon>Crustacea</taxon>
        <taxon>Multicrustacea</taxon>
        <taxon>Malacostraca</taxon>
        <taxon>Eumalacostraca</taxon>
        <taxon>Eucarida</taxon>
        <taxon>Decapoda</taxon>
        <taxon>Pleocyemata</taxon>
        <taxon>Brachyura</taxon>
        <taxon>Eubrachyura</taxon>
        <taxon>Portunoidea</taxon>
        <taxon>Portunidae</taxon>
        <taxon>Portuninae</taxon>
        <taxon>Portunus</taxon>
    </lineage>
</organism>
<comment type="caution">
    <text evidence="2">The sequence shown here is derived from an EMBL/GenBank/DDBJ whole genome shotgun (WGS) entry which is preliminary data.</text>
</comment>
<reference evidence="2 3" key="1">
    <citation type="submission" date="2019-05" db="EMBL/GenBank/DDBJ databases">
        <title>Another draft genome of Portunus trituberculatus and its Hox gene families provides insights of decapod evolution.</title>
        <authorList>
            <person name="Jeong J.-H."/>
            <person name="Song I."/>
            <person name="Kim S."/>
            <person name="Choi T."/>
            <person name="Kim D."/>
            <person name="Ryu S."/>
            <person name="Kim W."/>
        </authorList>
    </citation>
    <scope>NUCLEOTIDE SEQUENCE [LARGE SCALE GENOMIC DNA]</scope>
    <source>
        <tissue evidence="2">Muscle</tissue>
    </source>
</reference>
<keyword evidence="3" id="KW-1185">Reference proteome</keyword>